<gene>
    <name evidence="1" type="primary">rbn</name>
    <name evidence="1" type="ORF">NCTC13940_02182</name>
</gene>
<accession>A0A2X3JCU6</accession>
<dbReference type="Proteomes" id="UP000250257">
    <property type="component" value="Unassembled WGS sequence"/>
</dbReference>
<organism evidence="1 2">
    <name type="scientific">Listeria fleischmannii subsp. fleischmannii</name>
    <dbReference type="NCBI Taxonomy" id="1671902"/>
    <lineage>
        <taxon>Bacteria</taxon>
        <taxon>Bacillati</taxon>
        <taxon>Bacillota</taxon>
        <taxon>Bacilli</taxon>
        <taxon>Bacillales</taxon>
        <taxon>Listeriaceae</taxon>
        <taxon>Listeria</taxon>
    </lineage>
</organism>
<name>A0A2X3JCU6_9LIST</name>
<dbReference type="AlphaFoldDB" id="A0A2X3JCU6"/>
<proteinExistence type="predicted"/>
<evidence type="ECO:0000313" key="1">
    <source>
        <dbReference type="EMBL" id="SQC70919.1"/>
    </source>
</evidence>
<dbReference type="InterPro" id="IPR036866">
    <property type="entry name" value="RibonucZ/Hydroxyglut_hydro"/>
</dbReference>
<dbReference type="SUPFAM" id="SSF56281">
    <property type="entry name" value="Metallo-hydrolase/oxidoreductase"/>
    <property type="match status" value="1"/>
</dbReference>
<keyword evidence="1" id="KW-0378">Hydrolase</keyword>
<reference evidence="1 2" key="1">
    <citation type="submission" date="2018-06" db="EMBL/GenBank/DDBJ databases">
        <authorList>
            <consortium name="Pathogen Informatics"/>
            <person name="Doyle S."/>
        </authorList>
    </citation>
    <scope>NUCLEOTIDE SEQUENCE [LARGE SCALE GENOMIC DNA]</scope>
    <source>
        <strain evidence="1 2">NCTC13940</strain>
    </source>
</reference>
<sequence length="59" mass="6561">MHSTTTEAAGLAKEANAKHLILTHISSRYDKEASLALRDEARQIFPNTDIAEDFSVFDI</sequence>
<dbReference type="Gene3D" id="3.60.15.10">
    <property type="entry name" value="Ribonuclease Z/Hydroxyacylglutathione hydrolase-like"/>
    <property type="match status" value="1"/>
</dbReference>
<dbReference type="EMBL" id="UAWT01000032">
    <property type="protein sequence ID" value="SQC70919.1"/>
    <property type="molecule type" value="Genomic_DNA"/>
</dbReference>
<evidence type="ECO:0000313" key="2">
    <source>
        <dbReference type="Proteomes" id="UP000250257"/>
    </source>
</evidence>
<protein>
    <submittedName>
        <fullName evidence="1">Ribonuclease BN</fullName>
        <ecNumber evidence="1">3.1.-.-</ecNumber>
    </submittedName>
</protein>
<dbReference type="EC" id="3.1.-.-" evidence="1"/>
<dbReference type="GO" id="GO:0016787">
    <property type="term" value="F:hydrolase activity"/>
    <property type="evidence" value="ECO:0007669"/>
    <property type="project" value="UniProtKB-KW"/>
</dbReference>